<evidence type="ECO:0000313" key="2">
    <source>
        <dbReference type="EMBL" id="MPY66599.1"/>
    </source>
</evidence>
<protein>
    <recommendedName>
        <fullName evidence="4">DUF4900 domain-containing protein</fullName>
    </recommendedName>
</protein>
<organism evidence="2 3">
    <name type="scientific">Deinococcus terrestris</name>
    <dbReference type="NCBI Taxonomy" id="2651870"/>
    <lineage>
        <taxon>Bacteria</taxon>
        <taxon>Thermotogati</taxon>
        <taxon>Deinococcota</taxon>
        <taxon>Deinococci</taxon>
        <taxon>Deinococcales</taxon>
        <taxon>Deinococcaceae</taxon>
        <taxon>Deinococcus</taxon>
    </lineage>
</organism>
<evidence type="ECO:0000256" key="1">
    <source>
        <dbReference type="SAM" id="MobiDB-lite"/>
    </source>
</evidence>
<dbReference type="AlphaFoldDB" id="A0A7X1NWC7"/>
<sequence length="766" mass="83524">MRGPRATEGATMIIVVLFTLLLLAGILAATLRLGLGSRQNTADQAATLRAQYAAESGVALAQSRLRDVEALLSPNRTGAGGSTIDHIVVPYSTTPAVLKVQAEQFCNQVGSASSWTPTSEFLQVRTGSRAEDVEAFPEAKACEVAAGAPANQFELLAQYVQPAAFDVLPSTPGSERPSNVADPASRLQWWNSLLRQEQAVGEARFTLRPVRAVQLTPVKYRFYFRLEGLRVRGQLGGATRVLTASRTAENQWWFEIELPSLLEDVLMTNHHRLKPSGTYSPTGAPTVNFDDQVFDGSIHTNEKFLFTGNSRAQFRGKVSSVGCTDLPKEGLAPGGNCESTAGVHIGNSTPTPAPDTENTAEKQNKWLADEVAKSPRTVNFLKNETDPTKIDYKKTDFNAAYKPLPINENDQKAAALAEGLMLGNALGVELMAGGSNGLPLNTTYDASAQKWPEPNPVFQYIRFLKAGSQTVRECSWTDTPVWADLWNTGLKRWDPLPEWTAAPDLKKGRASHNDGRNNGYWMYAQNCRNVTEKVIDTNNEYRVDKDGNLSKKNSSGSWISQGRKFNGVIYGERFESLRGPDRRSSNKEDGSLGNVPPALASFAGVTIASSGDVKVDTDLTMSDTPCSYASLKATPPCTKKPKNILGIYSQDGDIILSEKTRRDLNLHTAMIASTGEVTAQNYSNRLPQGDVHLIGSLIENWYGAFGLVGDRAGYGRDFTYDQRLKEGVTPPFFPVSPRWTITAAAETEPQKGLGKVVMRQMAAEAF</sequence>
<evidence type="ECO:0000313" key="3">
    <source>
        <dbReference type="Proteomes" id="UP000484842"/>
    </source>
</evidence>
<comment type="caution">
    <text evidence="2">The sequence shown here is derived from an EMBL/GenBank/DDBJ whole genome shotgun (WGS) entry which is preliminary data.</text>
</comment>
<gene>
    <name evidence="2" type="ORF">F8S09_07805</name>
</gene>
<dbReference type="EMBL" id="WBSL01000002">
    <property type="protein sequence ID" value="MPY66599.1"/>
    <property type="molecule type" value="Genomic_DNA"/>
</dbReference>
<keyword evidence="3" id="KW-1185">Reference proteome</keyword>
<dbReference type="Proteomes" id="UP000484842">
    <property type="component" value="Unassembled WGS sequence"/>
</dbReference>
<name>A0A7X1NWC7_9DEIO</name>
<feature type="compositionally biased region" description="Basic and acidic residues" evidence="1">
    <location>
        <begin position="576"/>
        <end position="590"/>
    </location>
</feature>
<feature type="region of interest" description="Disordered" evidence="1">
    <location>
        <begin position="576"/>
        <end position="595"/>
    </location>
</feature>
<evidence type="ECO:0008006" key="4">
    <source>
        <dbReference type="Google" id="ProtNLM"/>
    </source>
</evidence>
<accession>A0A7X1NWC7</accession>
<reference evidence="2 3" key="1">
    <citation type="submission" date="2019-10" db="EMBL/GenBank/DDBJ databases">
        <title>Deinococcus sp. isolated from soil.</title>
        <authorList>
            <person name="Li Y."/>
            <person name="Wang J."/>
        </authorList>
    </citation>
    <scope>NUCLEOTIDE SEQUENCE [LARGE SCALE GENOMIC DNA]</scope>
    <source>
        <strain evidence="2 3">SDU3-2</strain>
    </source>
</reference>
<proteinExistence type="predicted"/>
<dbReference type="RefSeq" id="WP_152870803.1">
    <property type="nucleotide sequence ID" value="NZ_WBSL01000002.1"/>
</dbReference>